<evidence type="ECO:0000256" key="1">
    <source>
        <dbReference type="SAM" id="SignalP"/>
    </source>
</evidence>
<feature type="domain" description="EF-hand" evidence="2">
    <location>
        <begin position="21"/>
        <end position="41"/>
    </location>
</feature>
<dbReference type="AlphaFoldDB" id="A0A1U7D897"/>
<evidence type="ECO:0000313" key="4">
    <source>
        <dbReference type="Proteomes" id="UP000186559"/>
    </source>
</evidence>
<feature type="chain" id="PRO_5010536210" description="EF-hand domain-containing protein" evidence="1">
    <location>
        <begin position="20"/>
        <end position="79"/>
    </location>
</feature>
<dbReference type="RefSeq" id="WP_017468165.1">
    <property type="nucleotide sequence ID" value="NZ_BMEW01000001.1"/>
</dbReference>
<proteinExistence type="predicted"/>
<name>A0A1U7D897_9RHOB</name>
<dbReference type="InterPro" id="IPR018247">
    <property type="entry name" value="EF_Hand_1_Ca_BS"/>
</dbReference>
<evidence type="ECO:0000313" key="3">
    <source>
        <dbReference type="EMBL" id="APX24338.1"/>
    </source>
</evidence>
<dbReference type="GO" id="GO:0005509">
    <property type="term" value="F:calcium ion binding"/>
    <property type="evidence" value="ECO:0007669"/>
    <property type="project" value="InterPro"/>
</dbReference>
<sequence length="79" mass="8399" precursor="true">MTRTLTTFLAIGAAFPAAAASFGEADRNGDGVLTVFEVQEVWPEVTTEGFLYLDSDGDGLLSEREVAAGREKGMLSRAD</sequence>
<dbReference type="KEGG" id="tpro:Ga0080559_TMP3542"/>
<gene>
    <name evidence="3" type="ORF">Ga0080559_TMP3542</name>
</gene>
<keyword evidence="1" id="KW-0732">Signal</keyword>
<dbReference type="EMBL" id="CP014796">
    <property type="protein sequence ID" value="APX24338.1"/>
    <property type="molecule type" value="Genomic_DNA"/>
</dbReference>
<dbReference type="Pfam" id="PF13202">
    <property type="entry name" value="EF-hand_5"/>
    <property type="match status" value="1"/>
</dbReference>
<evidence type="ECO:0000259" key="2">
    <source>
        <dbReference type="Pfam" id="PF13202"/>
    </source>
</evidence>
<accession>A0A1U7D897</accession>
<reference evidence="3 4" key="1">
    <citation type="submission" date="2016-03" db="EMBL/GenBank/DDBJ databases">
        <title>Deep-sea bacteria in the southern Pacific.</title>
        <authorList>
            <person name="Tang K."/>
        </authorList>
    </citation>
    <scope>NUCLEOTIDE SEQUENCE [LARGE SCALE GENOMIC DNA]</scope>
    <source>
        <strain evidence="3 4">JLT2016</strain>
    </source>
</reference>
<dbReference type="Proteomes" id="UP000186559">
    <property type="component" value="Chromosome"/>
</dbReference>
<dbReference type="SUPFAM" id="SSF47473">
    <property type="entry name" value="EF-hand"/>
    <property type="match status" value="1"/>
</dbReference>
<dbReference type="Gene3D" id="1.10.238.10">
    <property type="entry name" value="EF-hand"/>
    <property type="match status" value="1"/>
</dbReference>
<keyword evidence="4" id="KW-1185">Reference proteome</keyword>
<dbReference type="InterPro" id="IPR011992">
    <property type="entry name" value="EF-hand-dom_pair"/>
</dbReference>
<feature type="signal peptide" evidence="1">
    <location>
        <begin position="1"/>
        <end position="19"/>
    </location>
</feature>
<dbReference type="InterPro" id="IPR002048">
    <property type="entry name" value="EF_hand_dom"/>
</dbReference>
<protein>
    <recommendedName>
        <fullName evidence="2">EF-hand domain-containing protein</fullName>
    </recommendedName>
</protein>
<organism evidence="3 4">
    <name type="scientific">Salipiger profundus</name>
    <dbReference type="NCBI Taxonomy" id="1229727"/>
    <lineage>
        <taxon>Bacteria</taxon>
        <taxon>Pseudomonadati</taxon>
        <taxon>Pseudomonadota</taxon>
        <taxon>Alphaproteobacteria</taxon>
        <taxon>Rhodobacterales</taxon>
        <taxon>Roseobacteraceae</taxon>
        <taxon>Salipiger</taxon>
    </lineage>
</organism>
<dbReference type="PROSITE" id="PS00018">
    <property type="entry name" value="EF_HAND_1"/>
    <property type="match status" value="2"/>
</dbReference>